<evidence type="ECO:0000313" key="9">
    <source>
        <dbReference type="RefSeq" id="XP_010261367.1"/>
    </source>
</evidence>
<dbReference type="PANTHER" id="PTHR47344">
    <property type="entry name" value="RING ZINC FINGER PROTEIN-RELATED"/>
    <property type="match status" value="1"/>
</dbReference>
<dbReference type="STRING" id="4432.A0A1U8AH50"/>
<name>A0A1U8AH50_NELNU</name>
<keyword evidence="5" id="KW-0175">Coiled coil</keyword>
<dbReference type="SMART" id="SM00744">
    <property type="entry name" value="RINGv"/>
    <property type="match status" value="1"/>
</dbReference>
<feature type="coiled-coil region" evidence="5">
    <location>
        <begin position="139"/>
        <end position="186"/>
    </location>
</feature>
<organism evidence="8 9">
    <name type="scientific">Nelumbo nucifera</name>
    <name type="common">Sacred lotus</name>
    <dbReference type="NCBI Taxonomy" id="4432"/>
    <lineage>
        <taxon>Eukaryota</taxon>
        <taxon>Viridiplantae</taxon>
        <taxon>Streptophyta</taxon>
        <taxon>Embryophyta</taxon>
        <taxon>Tracheophyta</taxon>
        <taxon>Spermatophyta</taxon>
        <taxon>Magnoliopsida</taxon>
        <taxon>Proteales</taxon>
        <taxon>Nelumbonaceae</taxon>
        <taxon>Nelumbo</taxon>
    </lineage>
</organism>
<evidence type="ECO:0000313" key="8">
    <source>
        <dbReference type="Proteomes" id="UP000189703"/>
    </source>
</evidence>
<dbReference type="CDD" id="cd16448">
    <property type="entry name" value="RING-H2"/>
    <property type="match status" value="1"/>
</dbReference>
<proteinExistence type="predicted"/>
<dbReference type="RefSeq" id="XP_010261367.1">
    <property type="nucleotide sequence ID" value="XM_010263065.2"/>
</dbReference>
<dbReference type="AlphaFoldDB" id="A0A1U8AH50"/>
<dbReference type="InterPro" id="IPR013083">
    <property type="entry name" value="Znf_RING/FYVE/PHD"/>
</dbReference>
<keyword evidence="2 4" id="KW-0863">Zinc-finger</keyword>
<dbReference type="Pfam" id="PF13639">
    <property type="entry name" value="zf-RING_2"/>
    <property type="match status" value="1"/>
</dbReference>
<dbReference type="KEGG" id="nnu:104600221"/>
<feature type="region of interest" description="Disordered" evidence="6">
    <location>
        <begin position="292"/>
        <end position="314"/>
    </location>
</feature>
<dbReference type="GO" id="GO:0008270">
    <property type="term" value="F:zinc ion binding"/>
    <property type="evidence" value="ECO:0007669"/>
    <property type="project" value="UniProtKB-KW"/>
</dbReference>
<reference evidence="9" key="1">
    <citation type="submission" date="2025-08" db="UniProtKB">
        <authorList>
            <consortium name="RefSeq"/>
        </authorList>
    </citation>
    <scope>IDENTIFICATION</scope>
</reference>
<evidence type="ECO:0000256" key="2">
    <source>
        <dbReference type="ARBA" id="ARBA00022771"/>
    </source>
</evidence>
<dbReference type="InParanoid" id="A0A1U8AH50"/>
<feature type="domain" description="RING-type" evidence="7">
    <location>
        <begin position="12"/>
        <end position="60"/>
    </location>
</feature>
<dbReference type="FunCoup" id="A0A1U8AH50">
    <property type="interactions" value="100"/>
</dbReference>
<dbReference type="GeneID" id="104600221"/>
<gene>
    <name evidence="9" type="primary">LOC104600221</name>
</gene>
<feature type="coiled-coil region" evidence="5">
    <location>
        <begin position="247"/>
        <end position="288"/>
    </location>
</feature>
<keyword evidence="1" id="KW-0479">Metal-binding</keyword>
<protein>
    <submittedName>
        <fullName evidence="9">Uncharacterized protein LOC104600221</fullName>
    </submittedName>
</protein>
<dbReference type="OrthoDB" id="8062037at2759"/>
<evidence type="ECO:0000256" key="3">
    <source>
        <dbReference type="ARBA" id="ARBA00022833"/>
    </source>
</evidence>
<dbReference type="Gene3D" id="3.30.40.10">
    <property type="entry name" value="Zinc/RING finger domain, C3HC4 (zinc finger)"/>
    <property type="match status" value="1"/>
</dbReference>
<dbReference type="OMA" id="EHFFGKA"/>
<dbReference type="SUPFAM" id="SSF57850">
    <property type="entry name" value="RING/U-box"/>
    <property type="match status" value="1"/>
</dbReference>
<dbReference type="Proteomes" id="UP000189703">
    <property type="component" value="Unplaced"/>
</dbReference>
<accession>A0A1U8AH50</accession>
<dbReference type="InterPro" id="IPR011016">
    <property type="entry name" value="Znf_RING-CH"/>
</dbReference>
<dbReference type="SMART" id="SM00184">
    <property type="entry name" value="RING"/>
    <property type="match status" value="1"/>
</dbReference>
<evidence type="ECO:0000256" key="4">
    <source>
        <dbReference type="PROSITE-ProRule" id="PRU00175"/>
    </source>
</evidence>
<evidence type="ECO:0000256" key="1">
    <source>
        <dbReference type="ARBA" id="ARBA00022723"/>
    </source>
</evidence>
<feature type="compositionally biased region" description="Low complexity" evidence="6">
    <location>
        <begin position="303"/>
        <end position="314"/>
    </location>
</feature>
<dbReference type="InterPro" id="IPR001841">
    <property type="entry name" value="Znf_RING"/>
</dbReference>
<sequence>MSDESGFGKTICSICYEDFKPIVEDLQAISTCGHVFHELCLQQWFEYCSKAKKSTCPVCKQCCSPENALRLYFQWIGDSADLIRSQKPFLGEEEDPAALRREVKRLEGKISGLGSAFERQQRDLKDLSEELCLCKDNLKKELELKKEALKQKVVIQQLLHSKSEELEKLSLECSRLQERNVGLAKELAALKLVSDVNLEEEEVLKLASFGNGTNTKDTIDVLKKSLVLRNKSYKELMAQCNLLGRGENRSLRKLEKAEEKIKKLKSRVQELETALEEKDNEALRALKASKKTTTKGVDTNDLNRNPNSPCINNSPSASQLVHPVKSIKNSNQSGHLNNDTFHSRKMDHSKFGKDLGVNTSKQDATVILDPDNDDYSVIDKDGHLFGFSDSSIATKNYINKTSAGVLAKDVKLLVDDTTDASPLINIRKETPSSVPITQPGDQCFSGGLIGPDGTKRYLGKWCKRVHSKAPEQQSGCGSLIAVGADGRGGRIKVLRSQNQSFLDDKGNTMLPKRLKSSAQQSQGCLQIEHFFRKVA</sequence>
<evidence type="ECO:0000256" key="5">
    <source>
        <dbReference type="SAM" id="Coils"/>
    </source>
</evidence>
<dbReference type="PROSITE" id="PS50089">
    <property type="entry name" value="ZF_RING_2"/>
    <property type="match status" value="1"/>
</dbReference>
<keyword evidence="8" id="KW-1185">Reference proteome</keyword>
<evidence type="ECO:0000256" key="6">
    <source>
        <dbReference type="SAM" id="MobiDB-lite"/>
    </source>
</evidence>
<dbReference type="PANTHER" id="PTHR47344:SF1">
    <property type="entry name" value="RING ZINC FINGER PROTEIN-RELATED"/>
    <property type="match status" value="1"/>
</dbReference>
<keyword evidence="3" id="KW-0862">Zinc</keyword>
<dbReference type="eggNOG" id="KOG0827">
    <property type="taxonomic scope" value="Eukaryota"/>
</dbReference>
<evidence type="ECO:0000259" key="7">
    <source>
        <dbReference type="PROSITE" id="PS50089"/>
    </source>
</evidence>